<dbReference type="SUPFAM" id="SSF54909">
    <property type="entry name" value="Dimeric alpha+beta barrel"/>
    <property type="match status" value="1"/>
</dbReference>
<sequence length="115" mass="12659">MLNLLRFREVADYSGFPHLAPSAPVSGAAAYDQYVRHTLPFLAASGGSVQFFGTGGPYFIGPPDERWDLVMLIRQSSIQDFFAFASNEEYQAGIGHRTAALEDSRLLPLVDRPLP</sequence>
<organism evidence="1 2">
    <name type="scientific">Streptomyces silvisoli</name>
    <dbReference type="NCBI Taxonomy" id="3034235"/>
    <lineage>
        <taxon>Bacteria</taxon>
        <taxon>Bacillati</taxon>
        <taxon>Actinomycetota</taxon>
        <taxon>Actinomycetes</taxon>
        <taxon>Kitasatosporales</taxon>
        <taxon>Streptomycetaceae</taxon>
        <taxon>Streptomyces</taxon>
    </lineage>
</organism>
<accession>A0ABT5ZEQ4</accession>
<evidence type="ECO:0000313" key="2">
    <source>
        <dbReference type="Proteomes" id="UP001216579"/>
    </source>
</evidence>
<dbReference type="Gene3D" id="3.30.70.100">
    <property type="match status" value="1"/>
</dbReference>
<dbReference type="Proteomes" id="UP001216579">
    <property type="component" value="Unassembled WGS sequence"/>
</dbReference>
<reference evidence="1 2" key="1">
    <citation type="submission" date="2023-03" db="EMBL/GenBank/DDBJ databases">
        <title>Draft genome sequence of Streptomyces sp. RB6PN23 isolated from peat swamp forest in Thailand.</title>
        <authorList>
            <person name="Klaysubun C."/>
            <person name="Duangmal K."/>
        </authorList>
    </citation>
    <scope>NUCLEOTIDE SEQUENCE [LARGE SCALE GENOMIC DNA]</scope>
    <source>
        <strain evidence="1 2">RB6PN23</strain>
    </source>
</reference>
<dbReference type="InterPro" id="IPR011008">
    <property type="entry name" value="Dimeric_a/b-barrel"/>
</dbReference>
<gene>
    <name evidence="1" type="ORF">P3G67_02695</name>
</gene>
<evidence type="ECO:0000313" key="1">
    <source>
        <dbReference type="EMBL" id="MDF3288156.1"/>
    </source>
</evidence>
<proteinExistence type="predicted"/>
<comment type="caution">
    <text evidence="1">The sequence shown here is derived from an EMBL/GenBank/DDBJ whole genome shotgun (WGS) entry which is preliminary data.</text>
</comment>
<name>A0ABT5ZEQ4_9ACTN</name>
<evidence type="ECO:0008006" key="3">
    <source>
        <dbReference type="Google" id="ProtNLM"/>
    </source>
</evidence>
<keyword evidence="2" id="KW-1185">Reference proteome</keyword>
<dbReference type="EMBL" id="JARJBC010000001">
    <property type="protein sequence ID" value="MDF3288156.1"/>
    <property type="molecule type" value="Genomic_DNA"/>
</dbReference>
<protein>
    <recommendedName>
        <fullName evidence="3">DUF1330 domain-containing protein</fullName>
    </recommendedName>
</protein>
<dbReference type="RefSeq" id="WP_276091995.1">
    <property type="nucleotide sequence ID" value="NZ_JARJBC010000001.1"/>
</dbReference>